<proteinExistence type="predicted"/>
<gene>
    <name evidence="1" type="ORF">V6N12_070657</name>
</gene>
<accession>A0ABR2FHG5</accession>
<comment type="caution">
    <text evidence="1">The sequence shown here is derived from an EMBL/GenBank/DDBJ whole genome shotgun (WGS) entry which is preliminary data.</text>
</comment>
<dbReference type="PANTHER" id="PTHR33735:SF12">
    <property type="match status" value="1"/>
</dbReference>
<sequence>MLTTTRSALLLLPGNAEGLHQESFCRFQLKSSLCLANISKQNNGQIFHNGSFGLLSYRNRKMKNMQMVCCSLESGHLPFPFNLLPAGSDWQLWALGTAIPLILSFTTSKWGPLLKLKNDADKFLETAEHISDVVEEVAEKVEKIADEMGDQLPDGGKLRATLELVEDLAEETAKNAHLAGDLIDKVQEMEDKLETFMESVEDK</sequence>
<keyword evidence="2" id="KW-1185">Reference proteome</keyword>
<evidence type="ECO:0000313" key="1">
    <source>
        <dbReference type="EMBL" id="KAK8580379.1"/>
    </source>
</evidence>
<dbReference type="EMBL" id="JBBPBM010000006">
    <property type="protein sequence ID" value="KAK8580379.1"/>
    <property type="molecule type" value="Genomic_DNA"/>
</dbReference>
<evidence type="ECO:0000313" key="2">
    <source>
        <dbReference type="Proteomes" id="UP001472677"/>
    </source>
</evidence>
<name>A0ABR2FHG5_9ROSI</name>
<organism evidence="1 2">
    <name type="scientific">Hibiscus sabdariffa</name>
    <name type="common">roselle</name>
    <dbReference type="NCBI Taxonomy" id="183260"/>
    <lineage>
        <taxon>Eukaryota</taxon>
        <taxon>Viridiplantae</taxon>
        <taxon>Streptophyta</taxon>
        <taxon>Embryophyta</taxon>
        <taxon>Tracheophyta</taxon>
        <taxon>Spermatophyta</taxon>
        <taxon>Magnoliopsida</taxon>
        <taxon>eudicotyledons</taxon>
        <taxon>Gunneridae</taxon>
        <taxon>Pentapetalae</taxon>
        <taxon>rosids</taxon>
        <taxon>malvids</taxon>
        <taxon>Malvales</taxon>
        <taxon>Malvaceae</taxon>
        <taxon>Malvoideae</taxon>
        <taxon>Hibiscus</taxon>
    </lineage>
</organism>
<dbReference type="PANTHER" id="PTHR33735">
    <property type="entry name" value="EXPRESSED PROTEIN"/>
    <property type="match status" value="1"/>
</dbReference>
<dbReference type="Proteomes" id="UP001472677">
    <property type="component" value="Unassembled WGS sequence"/>
</dbReference>
<protein>
    <submittedName>
        <fullName evidence="1">Uncharacterized protein</fullName>
    </submittedName>
</protein>
<reference evidence="1 2" key="1">
    <citation type="journal article" date="2024" name="G3 (Bethesda)">
        <title>Genome assembly of Hibiscus sabdariffa L. provides insights into metabolisms of medicinal natural products.</title>
        <authorList>
            <person name="Kim T."/>
        </authorList>
    </citation>
    <scope>NUCLEOTIDE SEQUENCE [LARGE SCALE GENOMIC DNA]</scope>
    <source>
        <strain evidence="1">TK-2024</strain>
        <tissue evidence="1">Old leaves</tissue>
    </source>
</reference>